<dbReference type="OrthoDB" id="9810688at2"/>
<evidence type="ECO:0000256" key="5">
    <source>
        <dbReference type="ARBA" id="ARBA00022982"/>
    </source>
</evidence>
<dbReference type="Proteomes" id="UP000271256">
    <property type="component" value="Unassembled WGS sequence"/>
</dbReference>
<proteinExistence type="predicted"/>
<organism evidence="9 10">
    <name type="scientific">Desulfofundulus salinus</name>
    <dbReference type="NCBI Taxonomy" id="2419843"/>
    <lineage>
        <taxon>Bacteria</taxon>
        <taxon>Bacillati</taxon>
        <taxon>Bacillota</taxon>
        <taxon>Clostridia</taxon>
        <taxon>Eubacteriales</taxon>
        <taxon>Peptococcaceae</taxon>
        <taxon>Desulfofundulus</taxon>
    </lineage>
</organism>
<reference evidence="9 10" key="1">
    <citation type="submission" date="2018-10" db="EMBL/GenBank/DDBJ databases">
        <authorList>
            <person name="Grouzdev D.S."/>
            <person name="Krutkina M.S."/>
            <person name="Tourova T.P."/>
            <person name="Nazina T.N."/>
        </authorList>
    </citation>
    <scope>NUCLEOTIDE SEQUENCE [LARGE SCALE GENOMIC DNA]</scope>
    <source>
        <strain evidence="9 10">435</strain>
    </source>
</reference>
<accession>A0A494X4I1</accession>
<evidence type="ECO:0000313" key="9">
    <source>
        <dbReference type="EMBL" id="RKO68067.1"/>
    </source>
</evidence>
<dbReference type="Pfam" id="PF13247">
    <property type="entry name" value="Fer4_11"/>
    <property type="match status" value="1"/>
</dbReference>
<dbReference type="PANTHER" id="PTHR43177">
    <property type="entry name" value="PROTEIN NRFC"/>
    <property type="match status" value="1"/>
</dbReference>
<comment type="caution">
    <text evidence="9">The sequence shown here is derived from an EMBL/GenBank/DDBJ whole genome shotgun (WGS) entry which is preliminary data.</text>
</comment>
<dbReference type="SUPFAM" id="SSF54862">
    <property type="entry name" value="4Fe-4S ferredoxins"/>
    <property type="match status" value="1"/>
</dbReference>
<keyword evidence="6" id="KW-0408">Iron</keyword>
<evidence type="ECO:0000256" key="6">
    <source>
        <dbReference type="ARBA" id="ARBA00023004"/>
    </source>
</evidence>
<keyword evidence="3" id="KW-0479">Metal-binding</keyword>
<protein>
    <submittedName>
        <fullName evidence="9">4Fe-4S dicluster domain-containing protein</fullName>
    </submittedName>
</protein>
<dbReference type="GO" id="GO:0046872">
    <property type="term" value="F:metal ion binding"/>
    <property type="evidence" value="ECO:0007669"/>
    <property type="project" value="UniProtKB-KW"/>
</dbReference>
<dbReference type="InterPro" id="IPR017900">
    <property type="entry name" value="4Fe4S_Fe_S_CS"/>
</dbReference>
<keyword evidence="2" id="KW-0004">4Fe-4S</keyword>
<feature type="domain" description="4Fe-4S ferredoxin-type" evidence="8">
    <location>
        <begin position="90"/>
        <end position="121"/>
    </location>
</feature>
<dbReference type="GO" id="GO:0051539">
    <property type="term" value="F:4 iron, 4 sulfur cluster binding"/>
    <property type="evidence" value="ECO:0007669"/>
    <property type="project" value="UniProtKB-KW"/>
</dbReference>
<name>A0A494X4I1_9FIRM</name>
<evidence type="ECO:0000256" key="1">
    <source>
        <dbReference type="ARBA" id="ARBA00022448"/>
    </source>
</evidence>
<evidence type="ECO:0000313" key="10">
    <source>
        <dbReference type="Proteomes" id="UP000271256"/>
    </source>
</evidence>
<dbReference type="EMBL" id="RBWE01000001">
    <property type="protein sequence ID" value="RKO68067.1"/>
    <property type="molecule type" value="Genomic_DNA"/>
</dbReference>
<dbReference type="InterPro" id="IPR017896">
    <property type="entry name" value="4Fe4S_Fe-S-bd"/>
</dbReference>
<evidence type="ECO:0000256" key="3">
    <source>
        <dbReference type="ARBA" id="ARBA00022723"/>
    </source>
</evidence>
<dbReference type="Gene3D" id="3.30.70.20">
    <property type="match status" value="2"/>
</dbReference>
<dbReference type="AlphaFoldDB" id="A0A494X4I1"/>
<keyword evidence="10" id="KW-1185">Reference proteome</keyword>
<evidence type="ECO:0000259" key="8">
    <source>
        <dbReference type="PROSITE" id="PS51379"/>
    </source>
</evidence>
<dbReference type="PANTHER" id="PTHR43177:SF5">
    <property type="entry name" value="ANAEROBIC DIMETHYL SULFOXIDE REDUCTASE CHAIN B-RELATED"/>
    <property type="match status" value="1"/>
</dbReference>
<keyword evidence="4" id="KW-0677">Repeat</keyword>
<dbReference type="PROSITE" id="PS51379">
    <property type="entry name" value="4FE4S_FER_2"/>
    <property type="match status" value="1"/>
</dbReference>
<evidence type="ECO:0000256" key="4">
    <source>
        <dbReference type="ARBA" id="ARBA00022737"/>
    </source>
</evidence>
<dbReference type="InterPro" id="IPR050954">
    <property type="entry name" value="ET_IronSulfur_Cluster-Binding"/>
</dbReference>
<keyword evidence="5" id="KW-0249">Electron transport</keyword>
<sequence>MEPAGNSSFKEILVRFERCLGCRSCQLACAVAHSGAGSLLGAVLNGERPRARIFIHQAGGYRAPLNCRHCQDAPCIDACIAGAMYRKDDGTVTNVGGEQQCTACWMCVMVCPYGVIRSNAEGTMALKCDRECRGEKEVPACVRACPTGALVYDEVDDYSDKRRLDVLNRALSNL</sequence>
<keyword evidence="1" id="KW-0813">Transport</keyword>
<dbReference type="PROSITE" id="PS00198">
    <property type="entry name" value="4FE4S_FER_1"/>
    <property type="match status" value="1"/>
</dbReference>
<evidence type="ECO:0000256" key="2">
    <source>
        <dbReference type="ARBA" id="ARBA00022485"/>
    </source>
</evidence>
<evidence type="ECO:0000256" key="7">
    <source>
        <dbReference type="ARBA" id="ARBA00023014"/>
    </source>
</evidence>
<gene>
    <name evidence="9" type="ORF">D7024_03780</name>
</gene>
<dbReference type="CDD" id="cd10563">
    <property type="entry name" value="CooF_like"/>
    <property type="match status" value="1"/>
</dbReference>
<keyword evidence="7" id="KW-0411">Iron-sulfur</keyword>